<dbReference type="EMBL" id="JAEVFJ010000060">
    <property type="protein sequence ID" value="KAH8078059.1"/>
    <property type="molecule type" value="Genomic_DNA"/>
</dbReference>
<gene>
    <name evidence="4" type="ORF">BXZ70DRAFT_901988</name>
</gene>
<dbReference type="Pfam" id="PF11807">
    <property type="entry name" value="UstYa"/>
    <property type="match status" value="1"/>
</dbReference>
<dbReference type="Proteomes" id="UP000813824">
    <property type="component" value="Unassembled WGS sequence"/>
</dbReference>
<dbReference type="AlphaFoldDB" id="A0A8K0UDE0"/>
<sequence length="199" mass="22756">MRRTLKGISLTNLSLLVLSTSLVFKLGLAIWLKKLRTDTPLADRYTYVGDDYPETWPIPVPHVILASDASSRYHMDTVDGAAEWGSLVPGDGIIHLGENRTPYTISMAHQLRCMDILRQSVLEDRSRPETAKPGDLARHCLNYLKQMMLCRGDTYLEAFQYDNNDVPIDLFSMYECRDWSAVYEAMKENQREYAERGST</sequence>
<dbReference type="OrthoDB" id="3687641at2759"/>
<comment type="similarity">
    <text evidence="3">Belongs to the ustYa family.</text>
</comment>
<evidence type="ECO:0000256" key="2">
    <source>
        <dbReference type="ARBA" id="ARBA00023002"/>
    </source>
</evidence>
<dbReference type="PANTHER" id="PTHR33365">
    <property type="entry name" value="YALI0B05434P"/>
    <property type="match status" value="1"/>
</dbReference>
<dbReference type="GO" id="GO:0043386">
    <property type="term" value="P:mycotoxin biosynthetic process"/>
    <property type="evidence" value="ECO:0007669"/>
    <property type="project" value="InterPro"/>
</dbReference>
<accession>A0A8K0UDE0</accession>
<reference evidence="4" key="1">
    <citation type="journal article" date="2021" name="New Phytol.">
        <title>Evolutionary innovations through gain and loss of genes in the ectomycorrhizal Boletales.</title>
        <authorList>
            <person name="Wu G."/>
            <person name="Miyauchi S."/>
            <person name="Morin E."/>
            <person name="Kuo A."/>
            <person name="Drula E."/>
            <person name="Varga T."/>
            <person name="Kohler A."/>
            <person name="Feng B."/>
            <person name="Cao Y."/>
            <person name="Lipzen A."/>
            <person name="Daum C."/>
            <person name="Hundley H."/>
            <person name="Pangilinan J."/>
            <person name="Johnson J."/>
            <person name="Barry K."/>
            <person name="LaButti K."/>
            <person name="Ng V."/>
            <person name="Ahrendt S."/>
            <person name="Min B."/>
            <person name="Choi I.G."/>
            <person name="Park H."/>
            <person name="Plett J.M."/>
            <person name="Magnuson J."/>
            <person name="Spatafora J.W."/>
            <person name="Nagy L.G."/>
            <person name="Henrissat B."/>
            <person name="Grigoriev I.V."/>
            <person name="Yang Z.L."/>
            <person name="Xu J."/>
            <person name="Martin F.M."/>
        </authorList>
    </citation>
    <scope>NUCLEOTIDE SEQUENCE</scope>
    <source>
        <strain evidence="4">KKN 215</strain>
    </source>
</reference>
<dbReference type="InterPro" id="IPR021765">
    <property type="entry name" value="UstYa-like"/>
</dbReference>
<name>A0A8K0UDE0_9AGAR</name>
<organism evidence="4 5">
    <name type="scientific">Cristinia sonorae</name>
    <dbReference type="NCBI Taxonomy" id="1940300"/>
    <lineage>
        <taxon>Eukaryota</taxon>
        <taxon>Fungi</taxon>
        <taxon>Dikarya</taxon>
        <taxon>Basidiomycota</taxon>
        <taxon>Agaricomycotina</taxon>
        <taxon>Agaricomycetes</taxon>
        <taxon>Agaricomycetidae</taxon>
        <taxon>Agaricales</taxon>
        <taxon>Pleurotineae</taxon>
        <taxon>Stephanosporaceae</taxon>
        <taxon>Cristinia</taxon>
    </lineage>
</organism>
<proteinExistence type="inferred from homology"/>
<comment type="caution">
    <text evidence="4">The sequence shown here is derived from an EMBL/GenBank/DDBJ whole genome shotgun (WGS) entry which is preliminary data.</text>
</comment>
<keyword evidence="2" id="KW-0560">Oxidoreductase</keyword>
<evidence type="ECO:0000313" key="4">
    <source>
        <dbReference type="EMBL" id="KAH8078059.1"/>
    </source>
</evidence>
<keyword evidence="5" id="KW-1185">Reference proteome</keyword>
<evidence type="ECO:0000256" key="3">
    <source>
        <dbReference type="ARBA" id="ARBA00035112"/>
    </source>
</evidence>
<evidence type="ECO:0000256" key="1">
    <source>
        <dbReference type="ARBA" id="ARBA00004685"/>
    </source>
</evidence>
<dbReference type="GO" id="GO:0016491">
    <property type="term" value="F:oxidoreductase activity"/>
    <property type="evidence" value="ECO:0007669"/>
    <property type="project" value="UniProtKB-KW"/>
</dbReference>
<comment type="pathway">
    <text evidence="1">Mycotoxin biosynthesis.</text>
</comment>
<protein>
    <submittedName>
        <fullName evidence="4">Uncharacterized protein</fullName>
    </submittedName>
</protein>
<dbReference type="PANTHER" id="PTHR33365:SF11">
    <property type="entry name" value="TAT PATHWAY SIGNAL SEQUENCE"/>
    <property type="match status" value="1"/>
</dbReference>
<evidence type="ECO:0000313" key="5">
    <source>
        <dbReference type="Proteomes" id="UP000813824"/>
    </source>
</evidence>